<dbReference type="RefSeq" id="WP_208239862.1">
    <property type="nucleotide sequence ID" value="NZ_JAGEPF010000006.1"/>
</dbReference>
<gene>
    <name evidence="2" type="ORF">J4709_11225</name>
</gene>
<keyword evidence="1" id="KW-0472">Membrane</keyword>
<feature type="transmembrane region" description="Helical" evidence="1">
    <location>
        <begin position="199"/>
        <end position="217"/>
    </location>
</feature>
<organism evidence="2 3">
    <name type="scientific">Actinomadura violacea</name>
    <dbReference type="NCBI Taxonomy" id="2819934"/>
    <lineage>
        <taxon>Bacteria</taxon>
        <taxon>Bacillati</taxon>
        <taxon>Actinomycetota</taxon>
        <taxon>Actinomycetes</taxon>
        <taxon>Streptosporangiales</taxon>
        <taxon>Thermomonosporaceae</taxon>
        <taxon>Actinomadura</taxon>
    </lineage>
</organism>
<reference evidence="2 3" key="1">
    <citation type="submission" date="2021-03" db="EMBL/GenBank/DDBJ databases">
        <title>Actinomadura violae sp. nov., isolated from lichen in Thailand.</title>
        <authorList>
            <person name="Kanchanasin P."/>
            <person name="Saeng-In P."/>
            <person name="Phongsopitanun W."/>
            <person name="Yuki M."/>
            <person name="Kudo T."/>
            <person name="Ohkuma M."/>
            <person name="Tanasupawat S."/>
        </authorList>
    </citation>
    <scope>NUCLEOTIDE SEQUENCE [LARGE SCALE GENOMIC DNA]</scope>
    <source>
        <strain evidence="2 3">LCR2-06</strain>
    </source>
</reference>
<evidence type="ECO:0000256" key="1">
    <source>
        <dbReference type="SAM" id="Phobius"/>
    </source>
</evidence>
<keyword evidence="1" id="KW-1133">Transmembrane helix</keyword>
<accession>A0ABS3RN08</accession>
<sequence>MTAAGTAAHRGGLDTSGARVTFPRVMHAEWTKLWSLRSTWVSITVTALLIVAFGLVQSHLTARHLAEPGGGGGRDAAGAALNGFGLAPFAVGVLGVLVIGGEYATGTIRVTLSAVPRRLPVLWAKAAVFGAVVFAVCLAAAVTAFLASQWLFLSGTRLSASLGTAGVPRALAGAALDMALIGVLSLGIGALARNTAGGITATVGLLLLAPGLVHFLLPDSSVAAYLPSDAGQALMSLARPAGALGPWTGLAVLCCYPVAVLGAAAVLLVRRDA</sequence>
<keyword evidence="3" id="KW-1185">Reference proteome</keyword>
<proteinExistence type="predicted"/>
<feature type="transmembrane region" description="Helical" evidence="1">
    <location>
        <begin position="244"/>
        <end position="269"/>
    </location>
</feature>
<dbReference type="PANTHER" id="PTHR37305:SF1">
    <property type="entry name" value="MEMBRANE PROTEIN"/>
    <property type="match status" value="1"/>
</dbReference>
<feature type="transmembrane region" description="Helical" evidence="1">
    <location>
        <begin position="122"/>
        <end position="150"/>
    </location>
</feature>
<keyword evidence="1" id="KW-0812">Transmembrane</keyword>
<feature type="transmembrane region" description="Helical" evidence="1">
    <location>
        <begin position="76"/>
        <end position="101"/>
    </location>
</feature>
<comment type="caution">
    <text evidence="2">The sequence shown here is derived from an EMBL/GenBank/DDBJ whole genome shotgun (WGS) entry which is preliminary data.</text>
</comment>
<name>A0ABS3RN08_9ACTN</name>
<feature type="transmembrane region" description="Helical" evidence="1">
    <location>
        <begin position="170"/>
        <end position="192"/>
    </location>
</feature>
<dbReference type="EMBL" id="JAGEPF010000006">
    <property type="protein sequence ID" value="MBO2458144.1"/>
    <property type="molecule type" value="Genomic_DNA"/>
</dbReference>
<evidence type="ECO:0000313" key="3">
    <source>
        <dbReference type="Proteomes" id="UP000680206"/>
    </source>
</evidence>
<dbReference type="Proteomes" id="UP000680206">
    <property type="component" value="Unassembled WGS sequence"/>
</dbReference>
<feature type="transmembrane region" description="Helical" evidence="1">
    <location>
        <begin position="34"/>
        <end position="56"/>
    </location>
</feature>
<evidence type="ECO:0000313" key="2">
    <source>
        <dbReference type="EMBL" id="MBO2458144.1"/>
    </source>
</evidence>
<dbReference type="PANTHER" id="PTHR37305">
    <property type="entry name" value="INTEGRAL MEMBRANE PROTEIN-RELATED"/>
    <property type="match status" value="1"/>
</dbReference>
<protein>
    <submittedName>
        <fullName evidence="2">ABC transporter permease</fullName>
    </submittedName>
</protein>